<dbReference type="AlphaFoldDB" id="A0A6S7HY04"/>
<evidence type="ECO:0000313" key="2">
    <source>
        <dbReference type="Proteomes" id="UP001152795"/>
    </source>
</evidence>
<dbReference type="Proteomes" id="UP001152795">
    <property type="component" value="Unassembled WGS sequence"/>
</dbReference>
<proteinExistence type="predicted"/>
<dbReference type="EMBL" id="CACRXK020006456">
    <property type="protein sequence ID" value="CAB4009449.1"/>
    <property type="molecule type" value="Genomic_DNA"/>
</dbReference>
<name>A0A6S7HY04_PARCT</name>
<sequence>MGKLLDEIGVDHDGKLEEWKDNIQDYFSNIITLQKTLETLKSHKAAVEKEKLEPVIVKDKLMEYDLNIKRCERNLGTGTPTKLLIITFNIHLWLKKYNGFTRSAKVKIDKKKFYYYLYQCC</sequence>
<evidence type="ECO:0000313" key="1">
    <source>
        <dbReference type="EMBL" id="CAB4009449.1"/>
    </source>
</evidence>
<organism evidence="1 2">
    <name type="scientific">Paramuricea clavata</name>
    <name type="common">Red gorgonian</name>
    <name type="synonym">Violescent sea-whip</name>
    <dbReference type="NCBI Taxonomy" id="317549"/>
    <lineage>
        <taxon>Eukaryota</taxon>
        <taxon>Metazoa</taxon>
        <taxon>Cnidaria</taxon>
        <taxon>Anthozoa</taxon>
        <taxon>Octocorallia</taxon>
        <taxon>Malacalcyonacea</taxon>
        <taxon>Plexauridae</taxon>
        <taxon>Paramuricea</taxon>
    </lineage>
</organism>
<gene>
    <name evidence="1" type="ORF">PACLA_8A085413</name>
</gene>
<protein>
    <submittedName>
        <fullName evidence="1">Uncharacterized protein</fullName>
    </submittedName>
</protein>
<keyword evidence="2" id="KW-1185">Reference proteome</keyword>
<accession>A0A6S7HY04</accession>
<comment type="caution">
    <text evidence="1">The sequence shown here is derived from an EMBL/GenBank/DDBJ whole genome shotgun (WGS) entry which is preliminary data.</text>
</comment>
<reference evidence="1" key="1">
    <citation type="submission" date="2020-04" db="EMBL/GenBank/DDBJ databases">
        <authorList>
            <person name="Alioto T."/>
            <person name="Alioto T."/>
            <person name="Gomez Garrido J."/>
        </authorList>
    </citation>
    <scope>NUCLEOTIDE SEQUENCE</scope>
    <source>
        <strain evidence="1">A484AB</strain>
    </source>
</reference>